<dbReference type="Pfam" id="PF14223">
    <property type="entry name" value="Retrotran_gag_2"/>
    <property type="match status" value="1"/>
</dbReference>
<evidence type="ECO:0000313" key="2">
    <source>
        <dbReference type="Proteomes" id="UP001652660"/>
    </source>
</evidence>
<accession>A0ABM4V523</accession>
<name>A0ABM4V523_COFAR</name>
<dbReference type="RefSeq" id="XP_071914635.1">
    <property type="nucleotide sequence ID" value="XM_072058534.1"/>
</dbReference>
<feature type="region of interest" description="Disordered" evidence="1">
    <location>
        <begin position="220"/>
        <end position="275"/>
    </location>
</feature>
<sequence length="275" mass="31733">MEGTSSDNLLNKFFKSDMIKLDRFDGTNFTRWKDKLLFLLMELGVAYLLADNLPKIPEPSDGKSDEIKASRKKREEDEVCCRGFILNALSDRLYDLFRSLKSPQEIWKALENKYMSEKQGTDRFLTMKFFEFQMLDNKSVMNQVDELLLLVSRLKNLSIEVSDQLQVGAVIAKLPSTWNDYRKKLLHTPETFTIDQLTKHIRIEEETRIRENKFALESGTKVNNIESSGTKKSGKDGNKSGNKRKREDMSSGNSANNKKDKRKGILRKNAGFTRN</sequence>
<reference evidence="3 4" key="1">
    <citation type="submission" date="2025-05" db="UniProtKB">
        <authorList>
            <consortium name="RefSeq"/>
        </authorList>
    </citation>
    <scope>IDENTIFICATION</scope>
    <source>
        <tissue evidence="3 4">Leaves</tissue>
    </source>
</reference>
<evidence type="ECO:0000313" key="5">
    <source>
        <dbReference type="RefSeq" id="XP_071914637.1"/>
    </source>
</evidence>
<dbReference type="RefSeq" id="XP_071914636.1">
    <property type="nucleotide sequence ID" value="XM_072058535.1"/>
</dbReference>
<dbReference type="PANTHER" id="PTHR47592">
    <property type="entry name" value="PBF68 PROTEIN"/>
    <property type="match status" value="1"/>
</dbReference>
<gene>
    <name evidence="3 4 5 6" type="primary">LOC113700892</name>
</gene>
<protein>
    <recommendedName>
        <fullName evidence="7">UBN2_2 domain-containing protein</fullName>
    </recommendedName>
</protein>
<proteinExistence type="predicted"/>
<keyword evidence="2" id="KW-1185">Reference proteome</keyword>
<dbReference type="PANTHER" id="PTHR47592:SF18">
    <property type="entry name" value="ZINC FINGER, CCHC-TYPE-RELATED"/>
    <property type="match status" value="1"/>
</dbReference>
<dbReference type="RefSeq" id="XP_071914637.1">
    <property type="nucleotide sequence ID" value="XM_072058536.1"/>
</dbReference>
<dbReference type="RefSeq" id="XP_071914638.1">
    <property type="nucleotide sequence ID" value="XM_072058537.1"/>
</dbReference>
<dbReference type="Proteomes" id="UP001652660">
    <property type="component" value="Chromosome 7e"/>
</dbReference>
<organism evidence="2 4">
    <name type="scientific">Coffea arabica</name>
    <name type="common">Arabian coffee</name>
    <dbReference type="NCBI Taxonomy" id="13443"/>
    <lineage>
        <taxon>Eukaryota</taxon>
        <taxon>Viridiplantae</taxon>
        <taxon>Streptophyta</taxon>
        <taxon>Embryophyta</taxon>
        <taxon>Tracheophyta</taxon>
        <taxon>Spermatophyta</taxon>
        <taxon>Magnoliopsida</taxon>
        <taxon>eudicotyledons</taxon>
        <taxon>Gunneridae</taxon>
        <taxon>Pentapetalae</taxon>
        <taxon>asterids</taxon>
        <taxon>lamiids</taxon>
        <taxon>Gentianales</taxon>
        <taxon>Rubiaceae</taxon>
        <taxon>Ixoroideae</taxon>
        <taxon>Gardenieae complex</taxon>
        <taxon>Bertiereae - Coffeeae clade</taxon>
        <taxon>Coffeeae</taxon>
        <taxon>Coffea</taxon>
    </lineage>
</organism>
<evidence type="ECO:0000256" key="1">
    <source>
        <dbReference type="SAM" id="MobiDB-lite"/>
    </source>
</evidence>
<evidence type="ECO:0008006" key="7">
    <source>
        <dbReference type="Google" id="ProtNLM"/>
    </source>
</evidence>
<dbReference type="GeneID" id="113700892"/>
<evidence type="ECO:0000313" key="3">
    <source>
        <dbReference type="RefSeq" id="XP_071914635.1"/>
    </source>
</evidence>
<evidence type="ECO:0000313" key="4">
    <source>
        <dbReference type="RefSeq" id="XP_071914636.1"/>
    </source>
</evidence>
<evidence type="ECO:0000313" key="6">
    <source>
        <dbReference type="RefSeq" id="XP_071914638.1"/>
    </source>
</evidence>